<dbReference type="GO" id="GO:0016787">
    <property type="term" value="F:hydrolase activity"/>
    <property type="evidence" value="ECO:0007669"/>
    <property type="project" value="UniProtKB-ARBA"/>
</dbReference>
<dbReference type="PANTHER" id="PTHR10151:SF120">
    <property type="entry name" value="BIS(5'-ADENOSYL)-TRIPHOSPHATASE"/>
    <property type="match status" value="1"/>
</dbReference>
<protein>
    <recommendedName>
        <fullName evidence="3">Type I phosphodiesterase / nucleotide pyrophosphatase</fullName>
    </recommendedName>
</protein>
<dbReference type="InterPro" id="IPR002591">
    <property type="entry name" value="Phosphodiest/P_Trfase"/>
</dbReference>
<accession>A0A840XIV7</accession>
<dbReference type="PANTHER" id="PTHR10151">
    <property type="entry name" value="ECTONUCLEOTIDE PYROPHOSPHATASE/PHOSPHODIESTERASE"/>
    <property type="match status" value="1"/>
</dbReference>
<keyword evidence="2" id="KW-1185">Reference proteome</keyword>
<evidence type="ECO:0008006" key="3">
    <source>
        <dbReference type="Google" id="ProtNLM"/>
    </source>
</evidence>
<dbReference type="Pfam" id="PF01663">
    <property type="entry name" value="Phosphodiest"/>
    <property type="match status" value="1"/>
</dbReference>
<evidence type="ECO:0000313" key="1">
    <source>
        <dbReference type="EMBL" id="MBB5616618.1"/>
    </source>
</evidence>
<dbReference type="RefSeq" id="WP_243738786.1">
    <property type="nucleotide sequence ID" value="NZ_BAAANZ010000001.1"/>
</dbReference>
<reference evidence="1 2" key="1">
    <citation type="submission" date="2020-08" db="EMBL/GenBank/DDBJ databases">
        <title>Sequencing the genomes of 1000 actinobacteria strains.</title>
        <authorList>
            <person name="Klenk H.-P."/>
        </authorList>
    </citation>
    <scope>NUCLEOTIDE SEQUENCE [LARGE SCALE GENOMIC DNA]</scope>
    <source>
        <strain evidence="1 2">DSM 23889</strain>
    </source>
</reference>
<sequence>MLPAARGQTPSLADVLTGALSAIEGSASALSLPPVRSAAVVLVDGLGMSALRPRAGHARRLVAAAPRRGGSIDAGFPTTTAAALATLTTGLAAGEHGLTSYSALDRENDRVVNLLRGWDDRARPEQWQPHPTVFERAAARGIEPVVVGAERYRDTGFTTAVLRGARFEAHRSIADRVAAAVELLRGPENRLVYVYVPELDQAGHAEGVGSGTWTRRLEDLDAALAPLERGLPTDAGVLLTADHGMLDVPPERRLVIEGGSALWQGIRHVAGEPRCLHLQVDEPERLPEVVERWRTAEAGRAWVVTRAEAIEAGWFGRVTPEAAERIGDVIVAARSEVAYYDERTAERSALAMVGQHGSFSDDERRVPLARWGAFAP</sequence>
<dbReference type="SUPFAM" id="SSF53649">
    <property type="entry name" value="Alkaline phosphatase-like"/>
    <property type="match status" value="1"/>
</dbReference>
<dbReference type="Proteomes" id="UP000552883">
    <property type="component" value="Unassembled WGS sequence"/>
</dbReference>
<dbReference type="InterPro" id="IPR017850">
    <property type="entry name" value="Alkaline_phosphatase_core_sf"/>
</dbReference>
<name>A0A840XIV7_9MICO</name>
<proteinExistence type="predicted"/>
<gene>
    <name evidence="1" type="ORF">BJ959_000114</name>
</gene>
<comment type="caution">
    <text evidence="1">The sequence shown here is derived from an EMBL/GenBank/DDBJ whole genome shotgun (WGS) entry which is preliminary data.</text>
</comment>
<dbReference type="Gene3D" id="3.40.720.10">
    <property type="entry name" value="Alkaline Phosphatase, subunit A"/>
    <property type="match status" value="1"/>
</dbReference>
<dbReference type="AlphaFoldDB" id="A0A840XIV7"/>
<evidence type="ECO:0000313" key="2">
    <source>
        <dbReference type="Proteomes" id="UP000552883"/>
    </source>
</evidence>
<organism evidence="1 2">
    <name type="scientific">Microcella frigidaquae</name>
    <dbReference type="NCBI Taxonomy" id="424758"/>
    <lineage>
        <taxon>Bacteria</taxon>
        <taxon>Bacillati</taxon>
        <taxon>Actinomycetota</taxon>
        <taxon>Actinomycetes</taxon>
        <taxon>Micrococcales</taxon>
        <taxon>Microbacteriaceae</taxon>
        <taxon>Microcella</taxon>
    </lineage>
</organism>
<dbReference type="EMBL" id="JACHBS010000001">
    <property type="protein sequence ID" value="MBB5616618.1"/>
    <property type="molecule type" value="Genomic_DNA"/>
</dbReference>